<organism evidence="1">
    <name type="scientific">Rhizophora mucronata</name>
    <name type="common">Asiatic mangrove</name>
    <dbReference type="NCBI Taxonomy" id="61149"/>
    <lineage>
        <taxon>Eukaryota</taxon>
        <taxon>Viridiplantae</taxon>
        <taxon>Streptophyta</taxon>
        <taxon>Embryophyta</taxon>
        <taxon>Tracheophyta</taxon>
        <taxon>Spermatophyta</taxon>
        <taxon>Magnoliopsida</taxon>
        <taxon>eudicotyledons</taxon>
        <taxon>Gunneridae</taxon>
        <taxon>Pentapetalae</taxon>
        <taxon>rosids</taxon>
        <taxon>fabids</taxon>
        <taxon>Malpighiales</taxon>
        <taxon>Rhizophoraceae</taxon>
        <taxon>Rhizophora</taxon>
    </lineage>
</organism>
<sequence>MSTLTIKGNTLAIQFPNTLCTFWPQRD</sequence>
<evidence type="ECO:0000313" key="1">
    <source>
        <dbReference type="EMBL" id="MBX47415.1"/>
    </source>
</evidence>
<dbReference type="AlphaFoldDB" id="A0A2P2NY53"/>
<accession>A0A2P2NY53</accession>
<protein>
    <submittedName>
        <fullName evidence="1">Uncharacterized protein</fullName>
    </submittedName>
</protein>
<reference evidence="1" key="1">
    <citation type="submission" date="2018-02" db="EMBL/GenBank/DDBJ databases">
        <title>Rhizophora mucronata_Transcriptome.</title>
        <authorList>
            <person name="Meera S.P."/>
            <person name="Sreeshan A."/>
            <person name="Augustine A."/>
        </authorList>
    </citation>
    <scope>NUCLEOTIDE SEQUENCE</scope>
    <source>
        <tissue evidence="1">Leaf</tissue>
    </source>
</reference>
<name>A0A2P2NY53_RHIMU</name>
<proteinExistence type="predicted"/>
<dbReference type="EMBL" id="GGEC01066931">
    <property type="protein sequence ID" value="MBX47415.1"/>
    <property type="molecule type" value="Transcribed_RNA"/>
</dbReference>